<name>A0A371RGW8_9PROT</name>
<comment type="caution">
    <text evidence="9">The sequence shown here is derived from an EMBL/GenBank/DDBJ whole genome shotgun (WGS) entry which is preliminary data.</text>
</comment>
<evidence type="ECO:0000256" key="4">
    <source>
        <dbReference type="ARBA" id="ARBA00022737"/>
    </source>
</evidence>
<sequence>MDALYDIVPQMWVTFGVIALAIIAYSSDRFSLELVSAITIGALLVFFHIFPLPDADGGNLLSAETLLSGFASPALFAILGLLIVGQGMYQSGALDWPTRLLLVAHAKLGWIAVTGVFLFVMAVSAFLNNTPVVVMFVPIMAAMAMQSGIAPSRLMMPLSFMSILGGMLTTIGSSTNLLAIEVYRGFSGESVSFFALAPLGLVLAAVGAVYLAIVTKWFLPDRHGELDSSPSDGKQFLAQVTLDRANPLIGETSKAGLFPSLKNVTVRLIQRRDDILLPPFDDVTLRLHDKVVVAATRDALTRLLKTKSEILAGFLAEVETPEGGGELTMIEAVVAPGSRIIGRSISQIRFRFQTNCVIVGIQRRSRMIRGDIQGIRLEAGDVLLILGDRSDIRRLRADRDILMLERSMTQLPDPDHARYAAAIFIATVLLAATGILPIAISAICGASAMVATGCLNIRQAARAVDRRVFLLIGVAIAMGLAMQATGGALYISSLLTPLADRPGGATLLISAFFILTAALTNVLSNNATAVLLTPIAISSAGVAGIDPTVLVFTVIYAANCSFATPVAYQTNLLVMAPGHYQFRDFVLIGLPLIVLLWIVYTLVAPAYFGAMGLM</sequence>
<feature type="transmembrane region" description="Helical" evidence="7">
    <location>
        <begin position="32"/>
        <end position="50"/>
    </location>
</feature>
<feature type="transmembrane region" description="Helical" evidence="7">
    <location>
        <begin position="469"/>
        <end position="491"/>
    </location>
</feature>
<proteinExistence type="predicted"/>
<dbReference type="Proteomes" id="UP000264589">
    <property type="component" value="Unassembled WGS sequence"/>
</dbReference>
<evidence type="ECO:0000256" key="1">
    <source>
        <dbReference type="ARBA" id="ARBA00004141"/>
    </source>
</evidence>
<dbReference type="Gene3D" id="3.30.70.1450">
    <property type="entry name" value="Regulator of K+ conductance, C-terminal domain"/>
    <property type="match status" value="2"/>
</dbReference>
<dbReference type="SUPFAM" id="SSF116726">
    <property type="entry name" value="TrkA C-terminal domain-like"/>
    <property type="match status" value="2"/>
</dbReference>
<dbReference type="PANTHER" id="PTHR43652">
    <property type="entry name" value="BASIC AMINO ACID ANTIPORTER YFCC-RELATED"/>
    <property type="match status" value="1"/>
</dbReference>
<comment type="subcellular location">
    <subcellularLocation>
        <location evidence="1">Membrane</location>
        <topology evidence="1">Multi-pass membrane protein</topology>
    </subcellularLocation>
</comment>
<evidence type="ECO:0000256" key="2">
    <source>
        <dbReference type="ARBA" id="ARBA00022448"/>
    </source>
</evidence>
<dbReference type="FunCoup" id="A0A371RGW8">
    <property type="interactions" value="61"/>
</dbReference>
<keyword evidence="4" id="KW-0677">Repeat</keyword>
<dbReference type="InterPro" id="IPR051679">
    <property type="entry name" value="DASS-Related_Transporters"/>
</dbReference>
<organism evidence="9 10">
    <name type="scientific">Parvularcula marina</name>
    <dbReference type="NCBI Taxonomy" id="2292771"/>
    <lineage>
        <taxon>Bacteria</taxon>
        <taxon>Pseudomonadati</taxon>
        <taxon>Pseudomonadota</taxon>
        <taxon>Alphaproteobacteria</taxon>
        <taxon>Parvularculales</taxon>
        <taxon>Parvularculaceae</taxon>
        <taxon>Parvularcula</taxon>
    </lineage>
</organism>
<dbReference type="InterPro" id="IPR004680">
    <property type="entry name" value="Cit_transptr-like_dom"/>
</dbReference>
<evidence type="ECO:0000256" key="6">
    <source>
        <dbReference type="ARBA" id="ARBA00023136"/>
    </source>
</evidence>
<dbReference type="Pfam" id="PF03600">
    <property type="entry name" value="CitMHS"/>
    <property type="match status" value="1"/>
</dbReference>
<dbReference type="RefSeq" id="WP_116391329.1">
    <property type="nucleotide sequence ID" value="NZ_CAXQPM010000009.1"/>
</dbReference>
<keyword evidence="3 7" id="KW-0812">Transmembrane</keyword>
<dbReference type="InParanoid" id="A0A371RGW8"/>
<feature type="domain" description="RCK C-terminal" evidence="8">
    <location>
        <begin position="316"/>
        <end position="401"/>
    </location>
</feature>
<feature type="transmembrane region" description="Helical" evidence="7">
    <location>
        <begin position="132"/>
        <end position="151"/>
    </location>
</feature>
<evidence type="ECO:0000256" key="5">
    <source>
        <dbReference type="ARBA" id="ARBA00022989"/>
    </source>
</evidence>
<evidence type="ECO:0000259" key="8">
    <source>
        <dbReference type="PROSITE" id="PS51202"/>
    </source>
</evidence>
<feature type="transmembrane region" description="Helical" evidence="7">
    <location>
        <begin position="7"/>
        <end position="25"/>
    </location>
</feature>
<dbReference type="OrthoDB" id="9809303at2"/>
<evidence type="ECO:0000313" key="9">
    <source>
        <dbReference type="EMBL" id="RFB04696.1"/>
    </source>
</evidence>
<dbReference type="PANTHER" id="PTHR43652:SF2">
    <property type="entry name" value="BASIC AMINO ACID ANTIPORTER YFCC-RELATED"/>
    <property type="match status" value="1"/>
</dbReference>
<evidence type="ECO:0000313" key="10">
    <source>
        <dbReference type="Proteomes" id="UP000264589"/>
    </source>
</evidence>
<feature type="transmembrane region" description="Helical" evidence="7">
    <location>
        <begin position="101"/>
        <end position="126"/>
    </location>
</feature>
<feature type="transmembrane region" description="Helical" evidence="7">
    <location>
        <begin position="70"/>
        <end position="89"/>
    </location>
</feature>
<evidence type="ECO:0000256" key="7">
    <source>
        <dbReference type="SAM" id="Phobius"/>
    </source>
</evidence>
<dbReference type="GO" id="GO:0005886">
    <property type="term" value="C:plasma membrane"/>
    <property type="evidence" value="ECO:0007669"/>
    <property type="project" value="TreeGrafter"/>
</dbReference>
<accession>A0A371RGW8</accession>
<dbReference type="EMBL" id="QUQO01000001">
    <property type="protein sequence ID" value="RFB04696.1"/>
    <property type="molecule type" value="Genomic_DNA"/>
</dbReference>
<feature type="transmembrane region" description="Helical" evidence="7">
    <location>
        <begin position="585"/>
        <end position="608"/>
    </location>
</feature>
<keyword evidence="6 7" id="KW-0472">Membrane</keyword>
<feature type="transmembrane region" description="Helical" evidence="7">
    <location>
        <begin position="191"/>
        <end position="213"/>
    </location>
</feature>
<keyword evidence="5 7" id="KW-1133">Transmembrane helix</keyword>
<evidence type="ECO:0000256" key="3">
    <source>
        <dbReference type="ARBA" id="ARBA00022692"/>
    </source>
</evidence>
<dbReference type="InterPro" id="IPR036721">
    <property type="entry name" value="RCK_C_sf"/>
</dbReference>
<dbReference type="Pfam" id="PF02080">
    <property type="entry name" value="TrkA_C"/>
    <property type="match status" value="1"/>
</dbReference>
<dbReference type="GO" id="GO:0006813">
    <property type="term" value="P:potassium ion transport"/>
    <property type="evidence" value="ECO:0007669"/>
    <property type="project" value="InterPro"/>
</dbReference>
<keyword evidence="2" id="KW-0813">Transport</keyword>
<protein>
    <submittedName>
        <fullName evidence="9">SLC13 family permease</fullName>
    </submittedName>
</protein>
<feature type="transmembrane region" description="Helical" evidence="7">
    <location>
        <begin position="158"/>
        <end position="179"/>
    </location>
</feature>
<keyword evidence="10" id="KW-1185">Reference proteome</keyword>
<dbReference type="AlphaFoldDB" id="A0A371RGW8"/>
<reference evidence="9 10" key="1">
    <citation type="submission" date="2018-08" db="EMBL/GenBank/DDBJ databases">
        <title>Parvularcula sp. SM1705, isolated from surface water of the South Sea China.</title>
        <authorList>
            <person name="Sun L."/>
        </authorList>
    </citation>
    <scope>NUCLEOTIDE SEQUENCE [LARGE SCALE GENOMIC DNA]</scope>
    <source>
        <strain evidence="9 10">SM1705</strain>
    </source>
</reference>
<feature type="domain" description="RCK C-terminal" evidence="8">
    <location>
        <begin position="224"/>
        <end position="309"/>
    </location>
</feature>
<dbReference type="GO" id="GO:0008324">
    <property type="term" value="F:monoatomic cation transmembrane transporter activity"/>
    <property type="evidence" value="ECO:0007669"/>
    <property type="project" value="InterPro"/>
</dbReference>
<feature type="transmembrane region" description="Helical" evidence="7">
    <location>
        <begin position="503"/>
        <end position="523"/>
    </location>
</feature>
<gene>
    <name evidence="9" type="ORF">DX908_05030</name>
</gene>
<dbReference type="InterPro" id="IPR006037">
    <property type="entry name" value="RCK_C"/>
</dbReference>
<dbReference type="PROSITE" id="PS51202">
    <property type="entry name" value="RCK_C"/>
    <property type="match status" value="2"/>
</dbReference>